<keyword evidence="3" id="KW-1185">Reference proteome</keyword>
<gene>
    <name evidence="2" type="primary">CVA-1_436L</name>
    <name evidence="2" type="ORF">PBCVCVA1_436L</name>
</gene>
<feature type="domain" description="PBCV-specific basic adaptor" evidence="1">
    <location>
        <begin position="138"/>
        <end position="175"/>
    </location>
</feature>
<organism evidence="2 3">
    <name type="scientific">Paramecium bursaria Chlorella virus CVA-1</name>
    <dbReference type="NCBI Taxonomy" id="42683"/>
    <lineage>
        <taxon>Viruses</taxon>
        <taxon>Varidnaviria</taxon>
        <taxon>Bamfordvirae</taxon>
        <taxon>Nucleocytoviricota</taxon>
        <taxon>Megaviricetes</taxon>
        <taxon>Algavirales</taxon>
        <taxon>Phycodnaviridae</taxon>
        <taxon>Chlorovirus</taxon>
        <taxon>Chlorovirus conductrix</taxon>
        <taxon>Paramecium bursaria Chlorella virus A1</taxon>
    </lineage>
</organism>
<accession>M1GY32</accession>
<dbReference type="Pfam" id="PF08789">
    <property type="entry name" value="PBCV_basic_adap"/>
    <property type="match status" value="3"/>
</dbReference>
<name>M1GY32_9PHYC</name>
<dbReference type="Proteomes" id="UP000243236">
    <property type="component" value="Segment"/>
</dbReference>
<protein>
    <submittedName>
        <fullName evidence="2">PBCV-specific basic adaptor domain-containing protein</fullName>
    </submittedName>
</protein>
<proteinExistence type="predicted"/>
<dbReference type="GeneID" id="41900413"/>
<dbReference type="EMBL" id="JX997159">
    <property type="protein sequence ID" value="AGE50503.1"/>
    <property type="molecule type" value="Genomic_DNA"/>
</dbReference>
<evidence type="ECO:0000259" key="1">
    <source>
        <dbReference type="Pfam" id="PF08789"/>
    </source>
</evidence>
<feature type="domain" description="PBCV-specific basic adaptor" evidence="1">
    <location>
        <begin position="74"/>
        <end position="110"/>
    </location>
</feature>
<evidence type="ECO:0000313" key="2">
    <source>
        <dbReference type="EMBL" id="AGE50503.1"/>
    </source>
</evidence>
<dbReference type="SUPFAM" id="SSF56399">
    <property type="entry name" value="ADP-ribosylation"/>
    <property type="match status" value="1"/>
</dbReference>
<dbReference type="InterPro" id="IPR014897">
    <property type="entry name" value="PBCV_basic_adap"/>
</dbReference>
<sequence>MWSQSKINILVSYTMDIDTDKVNAKGRRAFTDTKGRTYVKGDGGKKVYVKKLFAPKSSPVIADGGKSSPVSNTGKVNSKKRRVFTDTKGRTYVKGDGGKKAYVKKLFTPKLSPVIAVGGKSSPVIAVGGKSSPVLNTGKVNAKGRRVFTDTKSRTYVKGDGGKKVYVKKLFTPKSSPVIAIGGRSSPVLNTDKKANVRKLITPKSSTNSSPVSITGKVDTKKRRVFTPKSMTTSNAGKRRDGKMDIDTIAKVWKSKVDARLKPSKEGIEKESLRLKMPAIRLLNNSRALKRSEKIIEIPLTFRKGGAVDSRDIINMRKNNIDPTWFQAQVEYLKKLSDYDIWTVAAYTHFSQEWVGKYQRTGKLEYLPRFRSDMPVPLFPQFVALVDSGYEPMLRDTENPQDPMFVQFKNTKVLAERYMFYTVLASTSMFSQKAIELAVKMYIKDLNRIIFASPPVIRDMVVYRGITKSVFAEQKSSVVQSPYFSSTTYNPKQATRYVGKGKDKYLQRIRVPPGKHMLYVAPFNMFDPHGEYEIVLPGCQFKVTGRDRTMKLGRDSYKVTDLTMV</sequence>
<feature type="domain" description="PBCV-specific basic adaptor" evidence="1">
    <location>
        <begin position="21"/>
        <end position="57"/>
    </location>
</feature>
<evidence type="ECO:0000313" key="3">
    <source>
        <dbReference type="Proteomes" id="UP000243236"/>
    </source>
</evidence>
<dbReference type="RefSeq" id="YP_009701839.1">
    <property type="nucleotide sequence ID" value="NC_044937.1"/>
</dbReference>
<dbReference type="Gene3D" id="3.90.176.10">
    <property type="entry name" value="Toxin ADP-ribosyltransferase, Chain A, domain 1"/>
    <property type="match status" value="1"/>
</dbReference>
<dbReference type="KEGG" id="vg:41900413"/>
<reference evidence="2 3" key="1">
    <citation type="submission" date="2012-10" db="EMBL/GenBank/DDBJ databases">
        <title>Towards defining the chloroviruses: a genomic journey through a genus of large DNA viruses.</title>
        <authorList>
            <person name="Jeanniard A."/>
            <person name="Dunigan D.D."/>
            <person name="Gurnon J.R."/>
            <person name="Agarkova I."/>
            <person name="Kang M."/>
            <person name="Vitek J."/>
            <person name="Duncan G."/>
            <person name="McClung O.W."/>
            <person name="Larsen M."/>
            <person name="Claverie J.-M."/>
            <person name="Van Etten J.L."/>
            <person name="Blanc G."/>
        </authorList>
    </citation>
    <scope>NUCLEOTIDE SEQUENCE [LARGE SCALE GENOMIC DNA]</scope>
</reference>